<comment type="similarity">
    <text evidence="2 9">Belongs to the SPCS3 family.</text>
</comment>
<evidence type="ECO:0000256" key="5">
    <source>
        <dbReference type="ARBA" id="ARBA00022968"/>
    </source>
</evidence>
<organism evidence="11 12">
    <name type="scientific">Thelephora terrestris</name>
    <dbReference type="NCBI Taxonomy" id="56493"/>
    <lineage>
        <taxon>Eukaryota</taxon>
        <taxon>Fungi</taxon>
        <taxon>Dikarya</taxon>
        <taxon>Basidiomycota</taxon>
        <taxon>Agaricomycotina</taxon>
        <taxon>Agaricomycetes</taxon>
        <taxon>Thelephorales</taxon>
        <taxon>Thelephoraceae</taxon>
        <taxon>Thelephora</taxon>
    </lineage>
</organism>
<dbReference type="AlphaFoldDB" id="A0A9P6LDF5"/>
<evidence type="ECO:0000256" key="10">
    <source>
        <dbReference type="SAM" id="Phobius"/>
    </source>
</evidence>
<comment type="caution">
    <text evidence="11">The sequence shown here is derived from an EMBL/GenBank/DDBJ whole genome shotgun (WGS) entry which is preliminary data.</text>
</comment>
<dbReference type="Proteomes" id="UP000736335">
    <property type="component" value="Unassembled WGS sequence"/>
</dbReference>
<dbReference type="PROSITE" id="PS51257">
    <property type="entry name" value="PROKAR_LIPOPROTEIN"/>
    <property type="match status" value="1"/>
</dbReference>
<evidence type="ECO:0000256" key="6">
    <source>
        <dbReference type="ARBA" id="ARBA00022989"/>
    </source>
</evidence>
<dbReference type="EMBL" id="WIUZ02000001">
    <property type="protein sequence ID" value="KAF9792918.1"/>
    <property type="molecule type" value="Genomic_DNA"/>
</dbReference>
<evidence type="ECO:0000256" key="4">
    <source>
        <dbReference type="ARBA" id="ARBA00022824"/>
    </source>
</evidence>
<comment type="function">
    <text evidence="8">Essential component of the signal peptidase complex (SPC) which catalyzes the cleavage of N-terminal signal sequences from nascent proteins as they are translocated into the lumen of the endoplasmic reticulum. Essential for the SPC catalytic activity, possibly by stabilizing and positioning the active center of the complex close to the lumenal surface. Essential for viability.</text>
</comment>
<evidence type="ECO:0000256" key="8">
    <source>
        <dbReference type="ARBA" id="ARBA00045670"/>
    </source>
</evidence>
<dbReference type="OrthoDB" id="10261524at2759"/>
<keyword evidence="3 10" id="KW-0812">Transmembrane</keyword>
<keyword evidence="4 9" id="KW-0256">Endoplasmic reticulum</keyword>
<protein>
    <recommendedName>
        <fullName evidence="9">Signal peptidase subunit 3</fullName>
    </recommendedName>
</protein>
<dbReference type="GO" id="GO:0005787">
    <property type="term" value="C:signal peptidase complex"/>
    <property type="evidence" value="ECO:0007669"/>
    <property type="project" value="UniProtKB-UniRule"/>
</dbReference>
<feature type="transmembrane region" description="Helical" evidence="10">
    <location>
        <begin position="12"/>
        <end position="33"/>
    </location>
</feature>
<keyword evidence="7 9" id="KW-0472">Membrane</keyword>
<evidence type="ECO:0000313" key="12">
    <source>
        <dbReference type="Proteomes" id="UP000736335"/>
    </source>
</evidence>
<proteinExistence type="inferred from homology"/>
<evidence type="ECO:0000256" key="1">
    <source>
        <dbReference type="ARBA" id="ARBA00004648"/>
    </source>
</evidence>
<comment type="subcellular location">
    <subcellularLocation>
        <location evidence="1">Endoplasmic reticulum membrane</location>
        <topology evidence="1">Single-pass type II membrane protein</topology>
    </subcellularLocation>
</comment>
<evidence type="ECO:0000313" key="11">
    <source>
        <dbReference type="EMBL" id="KAF9792918.1"/>
    </source>
</evidence>
<evidence type="ECO:0000256" key="7">
    <source>
        <dbReference type="ARBA" id="ARBA00023136"/>
    </source>
</evidence>
<keyword evidence="5" id="KW-0735">Signal-anchor</keyword>
<dbReference type="GO" id="GO:0006465">
    <property type="term" value="P:signal peptide processing"/>
    <property type="evidence" value="ECO:0007669"/>
    <property type="project" value="UniProtKB-UniRule"/>
</dbReference>
<reference evidence="11" key="1">
    <citation type="journal article" date="2020" name="Nat. Commun.">
        <title>Large-scale genome sequencing of mycorrhizal fungi provides insights into the early evolution of symbiotic traits.</title>
        <authorList>
            <person name="Miyauchi S."/>
            <person name="Kiss E."/>
            <person name="Kuo A."/>
            <person name="Drula E."/>
            <person name="Kohler A."/>
            <person name="Sanchez-Garcia M."/>
            <person name="Morin E."/>
            <person name="Andreopoulos B."/>
            <person name="Barry K.W."/>
            <person name="Bonito G."/>
            <person name="Buee M."/>
            <person name="Carver A."/>
            <person name="Chen C."/>
            <person name="Cichocki N."/>
            <person name="Clum A."/>
            <person name="Culley D."/>
            <person name="Crous P.W."/>
            <person name="Fauchery L."/>
            <person name="Girlanda M."/>
            <person name="Hayes R.D."/>
            <person name="Keri Z."/>
            <person name="LaButti K."/>
            <person name="Lipzen A."/>
            <person name="Lombard V."/>
            <person name="Magnuson J."/>
            <person name="Maillard F."/>
            <person name="Murat C."/>
            <person name="Nolan M."/>
            <person name="Ohm R.A."/>
            <person name="Pangilinan J."/>
            <person name="Pereira M.F."/>
            <person name="Perotto S."/>
            <person name="Peter M."/>
            <person name="Pfister S."/>
            <person name="Riley R."/>
            <person name="Sitrit Y."/>
            <person name="Stielow J.B."/>
            <person name="Szollosi G."/>
            <person name="Zifcakova L."/>
            <person name="Stursova M."/>
            <person name="Spatafora J.W."/>
            <person name="Tedersoo L."/>
            <person name="Vaario L.M."/>
            <person name="Yamada A."/>
            <person name="Yan M."/>
            <person name="Wang P."/>
            <person name="Xu J."/>
            <person name="Bruns T."/>
            <person name="Baldrian P."/>
            <person name="Vilgalys R."/>
            <person name="Dunand C."/>
            <person name="Henrissat B."/>
            <person name="Grigoriev I.V."/>
            <person name="Hibbett D."/>
            <person name="Nagy L.G."/>
            <person name="Martin F.M."/>
        </authorList>
    </citation>
    <scope>NUCLEOTIDE SEQUENCE</scope>
    <source>
        <strain evidence="11">UH-Tt-Lm1</strain>
    </source>
</reference>
<dbReference type="PANTHER" id="PTHR12804">
    <property type="entry name" value="MICROSOMAL SIGNAL PEPTIDASE 23 KD SUBUNIT SPC22/23"/>
    <property type="match status" value="1"/>
</dbReference>
<evidence type="ECO:0000256" key="2">
    <source>
        <dbReference type="ARBA" id="ARBA00009289"/>
    </source>
</evidence>
<gene>
    <name evidence="11" type="ORF">BJ322DRAFT_996524</name>
</gene>
<evidence type="ECO:0000256" key="3">
    <source>
        <dbReference type="ARBA" id="ARBA00022692"/>
    </source>
</evidence>
<reference evidence="11" key="2">
    <citation type="submission" date="2020-11" db="EMBL/GenBank/DDBJ databases">
        <authorList>
            <consortium name="DOE Joint Genome Institute"/>
            <person name="Kuo A."/>
            <person name="Miyauchi S."/>
            <person name="Kiss E."/>
            <person name="Drula E."/>
            <person name="Kohler A."/>
            <person name="Sanchez-Garcia M."/>
            <person name="Andreopoulos B."/>
            <person name="Barry K.W."/>
            <person name="Bonito G."/>
            <person name="Buee M."/>
            <person name="Carver A."/>
            <person name="Chen C."/>
            <person name="Cichocki N."/>
            <person name="Clum A."/>
            <person name="Culley D."/>
            <person name="Crous P.W."/>
            <person name="Fauchery L."/>
            <person name="Girlanda M."/>
            <person name="Hayes R."/>
            <person name="Keri Z."/>
            <person name="Labutti K."/>
            <person name="Lipzen A."/>
            <person name="Lombard V."/>
            <person name="Magnuson J."/>
            <person name="Maillard F."/>
            <person name="Morin E."/>
            <person name="Murat C."/>
            <person name="Nolan M."/>
            <person name="Ohm R."/>
            <person name="Pangilinan J."/>
            <person name="Pereira M."/>
            <person name="Perotto S."/>
            <person name="Peter M."/>
            <person name="Riley R."/>
            <person name="Sitrit Y."/>
            <person name="Stielow B."/>
            <person name="Szollosi G."/>
            <person name="Zifcakova L."/>
            <person name="Stursova M."/>
            <person name="Spatafora J.W."/>
            <person name="Tedersoo L."/>
            <person name="Vaario L.-M."/>
            <person name="Yamada A."/>
            <person name="Yan M."/>
            <person name="Wang P."/>
            <person name="Xu J."/>
            <person name="Bruns T."/>
            <person name="Baldrian P."/>
            <person name="Vilgalys R."/>
            <person name="Henrissat B."/>
            <person name="Grigoriev I.V."/>
            <person name="Hibbett D."/>
            <person name="Nagy L.G."/>
            <person name="Martin F.M."/>
        </authorList>
    </citation>
    <scope>NUCLEOTIDE SEQUENCE</scope>
    <source>
        <strain evidence="11">UH-Tt-Lm1</strain>
    </source>
</reference>
<dbReference type="PIRSF" id="PIRSF016089">
    <property type="entry name" value="SPC22"/>
    <property type="match status" value="1"/>
</dbReference>
<sequence>MYSLYARVNNGFAFMSSCLMAMLAAIALSSFLFTADPKGQLTIFNFKVYASADAKADSRFQEIGLARFNLTADLTPLFHWNTKQLFIYVTAEYNNSDGTHNEVTMWDRIVRRKEDALIDVVAPPKYPLRDMRYSFKKSSPVQFALKYNLMPYVGALTYGEAARTEPQPFPPKVGKL</sequence>
<name>A0A9P6LDF5_9AGAM</name>
<dbReference type="Pfam" id="PF04573">
    <property type="entry name" value="SPC22"/>
    <property type="match status" value="1"/>
</dbReference>
<keyword evidence="12" id="KW-1185">Reference proteome</keyword>
<keyword evidence="6 10" id="KW-1133">Transmembrane helix</keyword>
<accession>A0A9P6LDF5</accession>
<evidence type="ECO:0000256" key="9">
    <source>
        <dbReference type="PIRNR" id="PIRNR016089"/>
    </source>
</evidence>
<dbReference type="InterPro" id="IPR007653">
    <property type="entry name" value="SPC3"/>
</dbReference>
<dbReference type="GO" id="GO:0045047">
    <property type="term" value="P:protein targeting to ER"/>
    <property type="evidence" value="ECO:0007669"/>
    <property type="project" value="TreeGrafter"/>
</dbReference>
<dbReference type="PANTHER" id="PTHR12804:SF0">
    <property type="entry name" value="SIGNAL PEPTIDASE COMPLEX SUBUNIT 3"/>
    <property type="match status" value="1"/>
</dbReference>